<feature type="compositionally biased region" description="Low complexity" evidence="2">
    <location>
        <begin position="458"/>
        <end position="468"/>
    </location>
</feature>
<feature type="region of interest" description="Disordered" evidence="2">
    <location>
        <begin position="428"/>
        <end position="493"/>
    </location>
</feature>
<organism evidence="4">
    <name type="scientific">Tanacetum cinerariifolium</name>
    <name type="common">Dalmatian daisy</name>
    <name type="synonym">Chrysanthemum cinerariifolium</name>
    <dbReference type="NCBI Taxonomy" id="118510"/>
    <lineage>
        <taxon>Eukaryota</taxon>
        <taxon>Viridiplantae</taxon>
        <taxon>Streptophyta</taxon>
        <taxon>Embryophyta</taxon>
        <taxon>Tracheophyta</taxon>
        <taxon>Spermatophyta</taxon>
        <taxon>Magnoliopsida</taxon>
        <taxon>eudicotyledons</taxon>
        <taxon>Gunneridae</taxon>
        <taxon>Pentapetalae</taxon>
        <taxon>asterids</taxon>
        <taxon>campanulids</taxon>
        <taxon>Asterales</taxon>
        <taxon>Asteraceae</taxon>
        <taxon>Asteroideae</taxon>
        <taxon>Anthemideae</taxon>
        <taxon>Anthemidinae</taxon>
        <taxon>Tanacetum</taxon>
    </lineage>
</organism>
<dbReference type="PANTHER" id="PTHR31973:SF190">
    <property type="entry name" value="MULE TRANSPOSASE DOMAIN-CONTAINING PROTEIN"/>
    <property type="match status" value="1"/>
</dbReference>
<evidence type="ECO:0000256" key="2">
    <source>
        <dbReference type="SAM" id="MobiDB-lite"/>
    </source>
</evidence>
<gene>
    <name evidence="4" type="ORF">Tci_066149</name>
</gene>
<evidence type="ECO:0000256" key="1">
    <source>
        <dbReference type="SAM" id="Coils"/>
    </source>
</evidence>
<accession>A0A6L2P6V6</accession>
<comment type="caution">
    <text evidence="4">The sequence shown here is derived from an EMBL/GenBank/DDBJ whole genome shotgun (WGS) entry which is preliminary data.</text>
</comment>
<feature type="coiled-coil region" evidence="1">
    <location>
        <begin position="771"/>
        <end position="798"/>
    </location>
</feature>
<dbReference type="AlphaFoldDB" id="A0A6L2P6V6"/>
<dbReference type="InterPro" id="IPR018289">
    <property type="entry name" value="MULE_transposase_dom"/>
</dbReference>
<dbReference type="PANTHER" id="PTHR31973">
    <property type="entry name" value="POLYPROTEIN, PUTATIVE-RELATED"/>
    <property type="match status" value="1"/>
</dbReference>
<reference evidence="4" key="1">
    <citation type="journal article" date="2019" name="Sci. Rep.">
        <title>Draft genome of Tanacetum cinerariifolium, the natural source of mosquito coil.</title>
        <authorList>
            <person name="Yamashiro T."/>
            <person name="Shiraishi A."/>
            <person name="Satake H."/>
            <person name="Nakayama K."/>
        </authorList>
    </citation>
    <scope>NUCLEOTIDE SEQUENCE</scope>
</reference>
<dbReference type="EMBL" id="BKCJ010011014">
    <property type="protein sequence ID" value="GEU94171.1"/>
    <property type="molecule type" value="Genomic_DNA"/>
</dbReference>
<feature type="domain" description="MULE transposase" evidence="3">
    <location>
        <begin position="145"/>
        <end position="225"/>
    </location>
</feature>
<protein>
    <recommendedName>
        <fullName evidence="3">MULE transposase domain-containing protein</fullName>
    </recommendedName>
</protein>
<evidence type="ECO:0000313" key="4">
    <source>
        <dbReference type="EMBL" id="GEU94171.1"/>
    </source>
</evidence>
<name>A0A6L2P6V6_TANCI</name>
<feature type="compositionally biased region" description="Basic and acidic residues" evidence="2">
    <location>
        <begin position="383"/>
        <end position="394"/>
    </location>
</feature>
<sequence>MASESASPSTATGVGSTSAPTIREIISTNRNLQIWKNFNLCIMTDNSQKAQCKHCFHFLSQGSNTTLRKDFRAKTKREIRGDHVLQYSMLRDYVVELQSTNPNTTVKIVVERNTDPSLPTRVFQRIYVCLGALILGFRACRKDLLGLDGAFMKGPFSGQVLVAVGLDSNNEIYPLAYALVEAGSKSSWCWFLQCLGDDINMRHNLNFTFINDRQKGNIPAIKTGFENCMLELKTMNAKAHEWLNKIPAEHWARSHFSGRAKSDLLLNNICEVFKGKIVGSRDKPVLTLVEYIKEYCMKRIVNVQGVIDKCTGPLTPTVTKIMKPIKKEAHLMKVQWNGVNKYQVSSSLCDQCVVDVVTMTCSYRKWELTGIPCRPKKKRKRSKHDDEPFVKDDKLSRKGRTITCQSCRNTRHNKATCEGQSQKATIGGNNAEASGSASTQAQQTKPASGQDGSGGSGVSAVIGLSTAAGEGGQGGAGVASQGPSHSRWTKSRVQIERMSPQKELPLNLQVNLLLVLKCQLYTVGHDVETSFVHLQNRISSMRGYTQLDVETRRKDENIMKYQSCPYSNLLGKPLLCKQFVMNSTGDYTRKGLGGGSYLREYVRVFAGTDDGCLGGGGYLRDYVGVIVGTDDGDKVTDVMKDKVSQEEEDMPLNNNIGKQIGDFVDMPSEAVEQRMDANVPNEIDGAKGEHVLNHVVKKGNLKFMVCKEIANPGVNELVDKEKRINHCKRWYWNDPELENKWYITQLYKMHLLLNPSQREELENKLTSREELAVLQVEFADMECQMQQLMEELKKSQKMSSFGSQLR</sequence>
<keyword evidence="1" id="KW-0175">Coiled coil</keyword>
<feature type="region of interest" description="Disordered" evidence="2">
    <location>
        <begin position="375"/>
        <end position="394"/>
    </location>
</feature>
<evidence type="ECO:0000259" key="3">
    <source>
        <dbReference type="Pfam" id="PF10551"/>
    </source>
</evidence>
<proteinExistence type="predicted"/>
<dbReference type="Pfam" id="PF10551">
    <property type="entry name" value="MULE"/>
    <property type="match status" value="1"/>
</dbReference>
<feature type="compositionally biased region" description="Polar residues" evidence="2">
    <location>
        <begin position="428"/>
        <end position="447"/>
    </location>
</feature>